<protein>
    <submittedName>
        <fullName evidence="1">Uncharacterized protein</fullName>
    </submittedName>
</protein>
<sequence length="344" mass="39311">MGNISPDVHAQVKLMQGYTEKNLHISIACIDYNPANEALITEFISKTEAVLQNAIPDRITLQAPALFNNFYFGYPLRQASNEALEAIYIHLKDIVAELSQKYGNNEIRMIDWKPYQAHLTIFGQLTEKIALTSADRVLAEPFIPGAIVLRNNETVLHQFKAGMNSEALKKTADEILQASKADFSAFEVNQGNIDFLSLRKQFDRAEYYYKNLDLPNERLECLIKGGQLNELYWQRTFNSKGFHSQDPQRFNYRIRRVSFALEIVRTLSALDVNDLTINSISAPVLKEAQSYLETTRRFLNSVRKDSNYQQELKNNDLDAAQELIEATLFKLRGEDPSASRCLIM</sequence>
<proteinExistence type="predicted"/>
<evidence type="ECO:0000313" key="2">
    <source>
        <dbReference type="Proteomes" id="UP000249458"/>
    </source>
</evidence>
<dbReference type="AlphaFoldDB" id="A0A364LL03"/>
<name>A0A364LL03_9GAMM</name>
<dbReference type="Proteomes" id="UP000249458">
    <property type="component" value="Unassembled WGS sequence"/>
</dbReference>
<gene>
    <name evidence="1" type="ORF">B1207_06655</name>
</gene>
<organism evidence="1 2">
    <name type="scientific">Legionella quinlivanii</name>
    <dbReference type="NCBI Taxonomy" id="45073"/>
    <lineage>
        <taxon>Bacteria</taxon>
        <taxon>Pseudomonadati</taxon>
        <taxon>Pseudomonadota</taxon>
        <taxon>Gammaproteobacteria</taxon>
        <taxon>Legionellales</taxon>
        <taxon>Legionellaceae</taxon>
        <taxon>Legionella</taxon>
    </lineage>
</organism>
<accession>A0A364LL03</accession>
<evidence type="ECO:0000313" key="1">
    <source>
        <dbReference type="EMBL" id="RAP37095.1"/>
    </source>
</evidence>
<comment type="caution">
    <text evidence="1">The sequence shown here is derived from an EMBL/GenBank/DDBJ whole genome shotgun (WGS) entry which is preliminary data.</text>
</comment>
<dbReference type="EMBL" id="MVJN01000004">
    <property type="protein sequence ID" value="RAP37095.1"/>
    <property type="molecule type" value="Genomic_DNA"/>
</dbReference>
<reference evidence="1 2" key="1">
    <citation type="submission" date="2017-02" db="EMBL/GenBank/DDBJ databases">
        <title>Legionella quilivanii strain from human: case report and whole genome sequencing analysis.</title>
        <authorList>
            <person name="Lalancette C."/>
            <person name="Leduc J.-M."/>
            <person name="Levesque S."/>
            <person name="Fournier E."/>
            <person name="Saoud J."/>
            <person name="Faucher S.P."/>
            <person name="Bernard K."/>
            <person name="Martineau C."/>
            <person name="Longtin J."/>
        </authorList>
    </citation>
    <scope>NUCLEOTIDE SEQUENCE [LARGE SCALE GENOMIC DNA]</scope>
    <source>
        <strain evidence="1 2">ID143958</strain>
    </source>
</reference>